<dbReference type="EMBL" id="MK500390">
    <property type="protein sequence ID" value="QBK88490.1"/>
    <property type="molecule type" value="Genomic_DNA"/>
</dbReference>
<protein>
    <submittedName>
        <fullName evidence="1">Uncharacterized protein</fullName>
    </submittedName>
</protein>
<dbReference type="InterPro" id="IPR032675">
    <property type="entry name" value="LRR_dom_sf"/>
</dbReference>
<dbReference type="SUPFAM" id="SSF52047">
    <property type="entry name" value="RNI-like"/>
    <property type="match status" value="1"/>
</dbReference>
<organism evidence="1">
    <name type="scientific">Mimivirus LCMiAC01</name>
    <dbReference type="NCBI Taxonomy" id="2506608"/>
    <lineage>
        <taxon>Viruses</taxon>
        <taxon>Varidnaviria</taxon>
        <taxon>Bamfordvirae</taxon>
        <taxon>Nucleocytoviricota</taxon>
        <taxon>Megaviricetes</taxon>
        <taxon>Imitervirales</taxon>
        <taxon>Mimiviridae</taxon>
        <taxon>Klosneuvirinae</taxon>
    </lineage>
</organism>
<name>A0A481YZQ2_9VIRU</name>
<reference evidence="1" key="1">
    <citation type="journal article" date="2019" name="MBio">
        <title>Virus Genomes from Deep Sea Sediments Expand the Ocean Megavirome and Support Independent Origins of Viral Gigantism.</title>
        <authorList>
            <person name="Backstrom D."/>
            <person name="Yutin N."/>
            <person name="Jorgensen S.L."/>
            <person name="Dharamshi J."/>
            <person name="Homa F."/>
            <person name="Zaremba-Niedwiedzka K."/>
            <person name="Spang A."/>
            <person name="Wolf Y.I."/>
            <person name="Koonin E.V."/>
            <person name="Ettema T.J."/>
        </authorList>
    </citation>
    <scope>NUCLEOTIDE SEQUENCE</scope>
</reference>
<accession>A0A481YZQ2</accession>
<evidence type="ECO:0000313" key="1">
    <source>
        <dbReference type="EMBL" id="QBK88490.1"/>
    </source>
</evidence>
<sequence length="293" mass="35141">MTNYLDNELIQNIPCRIIIYIISFIEFGNDDCNVGDYSMNNINTLYCYFKNDFTRTPLFFYSRIFINIKDINKIATHELDILYLYKDSDDIINLNNYQDKFLEDFSIIPYKKLTHIPVIKNIKALDVRSMGFGSIASINNLIKLILNQETFIKYLPEFPNLKILSISYQRMLKKMAMEYPKLEQFYVRWNDNLEQFPRLPVLKYIKLMNPNTTKIDKMPYMPNVEHIDIDGCYTIKRVQRYSKLKTISVYDTNMELDNYFNSLKCNKNEYFDLNDDYEYKYDNEGYIYNIVKS</sequence>
<gene>
    <name evidence="1" type="ORF">LCMiAC01_01670</name>
</gene>
<dbReference type="Gene3D" id="3.80.10.10">
    <property type="entry name" value="Ribonuclease Inhibitor"/>
    <property type="match status" value="1"/>
</dbReference>
<proteinExistence type="predicted"/>